<evidence type="ECO:0000256" key="10">
    <source>
        <dbReference type="ARBA" id="ARBA00022989"/>
    </source>
</evidence>
<dbReference type="PROSITE" id="PS50894">
    <property type="entry name" value="HPT"/>
    <property type="match status" value="1"/>
</dbReference>
<dbReference type="CDD" id="cd00082">
    <property type="entry name" value="HisKA"/>
    <property type="match status" value="1"/>
</dbReference>
<dbReference type="InterPro" id="IPR036641">
    <property type="entry name" value="HPT_dom_sf"/>
</dbReference>
<dbReference type="Pfam" id="PF02518">
    <property type="entry name" value="HATPase_c"/>
    <property type="match status" value="1"/>
</dbReference>
<protein>
    <recommendedName>
        <fullName evidence="3">histidine kinase</fullName>
        <ecNumber evidence="3">2.7.13.3</ecNumber>
    </recommendedName>
</protein>
<evidence type="ECO:0000256" key="2">
    <source>
        <dbReference type="ARBA" id="ARBA00004651"/>
    </source>
</evidence>
<dbReference type="SUPFAM" id="SSF47384">
    <property type="entry name" value="Homodimeric domain of signal transducing histidine kinase"/>
    <property type="match status" value="1"/>
</dbReference>
<evidence type="ECO:0000256" key="13">
    <source>
        <dbReference type="PROSITE-ProRule" id="PRU00110"/>
    </source>
</evidence>
<keyword evidence="8" id="KW-0808">Transferase</keyword>
<accession>A0ABS4DBC0</accession>
<keyword evidence="11" id="KW-0902">Two-component regulatory system</keyword>
<feature type="modified residue" description="4-aspartylphosphate" evidence="14">
    <location>
        <position position="1131"/>
    </location>
</feature>
<dbReference type="InterPro" id="IPR001610">
    <property type="entry name" value="PAC"/>
</dbReference>
<evidence type="ECO:0000259" key="19">
    <source>
        <dbReference type="PROSITE" id="PS50113"/>
    </source>
</evidence>
<dbReference type="CDD" id="cd16922">
    <property type="entry name" value="HATPase_EvgS-ArcB-TorS-like"/>
    <property type="match status" value="1"/>
</dbReference>
<feature type="domain" description="Histidine kinase" evidence="16">
    <location>
        <begin position="694"/>
        <end position="915"/>
    </location>
</feature>
<keyword evidence="4" id="KW-1003">Cell membrane</keyword>
<dbReference type="PROSITE" id="PS50109">
    <property type="entry name" value="HIS_KIN"/>
    <property type="match status" value="1"/>
</dbReference>
<evidence type="ECO:0000256" key="4">
    <source>
        <dbReference type="ARBA" id="ARBA00022475"/>
    </source>
</evidence>
<dbReference type="Pfam" id="PF13188">
    <property type="entry name" value="PAS_8"/>
    <property type="match status" value="1"/>
</dbReference>
<evidence type="ECO:0000313" key="22">
    <source>
        <dbReference type="Proteomes" id="UP001193081"/>
    </source>
</evidence>
<dbReference type="PROSITE" id="PS50113">
    <property type="entry name" value="PAC"/>
    <property type="match status" value="3"/>
</dbReference>
<comment type="caution">
    <text evidence="21">The sequence shown here is derived from an EMBL/GenBank/DDBJ whole genome shotgun (WGS) entry which is preliminary data.</text>
</comment>
<dbReference type="InterPro" id="IPR008207">
    <property type="entry name" value="Sig_transdc_His_kin_Hpt_dom"/>
</dbReference>
<dbReference type="InterPro" id="IPR000700">
    <property type="entry name" value="PAS-assoc_C"/>
</dbReference>
<dbReference type="PROSITE" id="PS50110">
    <property type="entry name" value="RESPONSE_REGULATORY"/>
    <property type="match status" value="2"/>
</dbReference>
<evidence type="ECO:0000313" key="21">
    <source>
        <dbReference type="EMBL" id="MBP1466748.1"/>
    </source>
</evidence>
<dbReference type="SMART" id="SM00448">
    <property type="entry name" value="REC"/>
    <property type="match status" value="2"/>
</dbReference>
<feature type="domain" description="PAC" evidence="19">
    <location>
        <begin position="75"/>
        <end position="129"/>
    </location>
</feature>
<dbReference type="SMART" id="SM00086">
    <property type="entry name" value="PAC"/>
    <property type="match status" value="3"/>
</dbReference>
<dbReference type="CDD" id="cd00130">
    <property type="entry name" value="PAS"/>
    <property type="match status" value="3"/>
</dbReference>
<dbReference type="InterPro" id="IPR003661">
    <property type="entry name" value="HisK_dim/P_dom"/>
</dbReference>
<dbReference type="CDD" id="cd17546">
    <property type="entry name" value="REC_hyHK_CKI1_RcsC-like"/>
    <property type="match status" value="2"/>
</dbReference>
<dbReference type="InterPro" id="IPR011006">
    <property type="entry name" value="CheY-like_superfamily"/>
</dbReference>
<dbReference type="InterPro" id="IPR003594">
    <property type="entry name" value="HATPase_dom"/>
</dbReference>
<evidence type="ECO:0000256" key="6">
    <source>
        <dbReference type="ARBA" id="ARBA00022692"/>
    </source>
</evidence>
<feature type="domain" description="HPt" evidence="20">
    <location>
        <begin position="1239"/>
        <end position="1333"/>
    </location>
</feature>
<dbReference type="InterPro" id="IPR036890">
    <property type="entry name" value="HATPase_C_sf"/>
</dbReference>
<comment type="subcellular location">
    <subcellularLocation>
        <location evidence="2">Cell membrane</location>
        <topology evidence="2">Multi-pass membrane protein</topology>
    </subcellularLocation>
</comment>
<dbReference type="InterPro" id="IPR000014">
    <property type="entry name" value="PAS"/>
</dbReference>
<feature type="domain" description="PAS" evidence="18">
    <location>
        <begin position="130"/>
        <end position="176"/>
    </location>
</feature>
<feature type="domain" description="PAS" evidence="18">
    <location>
        <begin position="423"/>
        <end position="495"/>
    </location>
</feature>
<evidence type="ECO:0000259" key="20">
    <source>
        <dbReference type="PROSITE" id="PS50894"/>
    </source>
</evidence>
<dbReference type="Gene3D" id="2.10.70.100">
    <property type="match status" value="1"/>
</dbReference>
<dbReference type="Pfam" id="PF00512">
    <property type="entry name" value="HisKA"/>
    <property type="match status" value="1"/>
</dbReference>
<dbReference type="InterPro" id="IPR036097">
    <property type="entry name" value="HisK_dim/P_sf"/>
</dbReference>
<dbReference type="EMBL" id="SIJK02000023">
    <property type="protein sequence ID" value="MBP1466748.1"/>
    <property type="molecule type" value="Genomic_DNA"/>
</dbReference>
<dbReference type="Gene3D" id="3.40.50.2300">
    <property type="match status" value="2"/>
</dbReference>
<dbReference type="PANTHER" id="PTHR45339:SF1">
    <property type="entry name" value="HYBRID SIGNAL TRANSDUCTION HISTIDINE KINASE J"/>
    <property type="match status" value="1"/>
</dbReference>
<evidence type="ECO:0000259" key="18">
    <source>
        <dbReference type="PROSITE" id="PS50112"/>
    </source>
</evidence>
<dbReference type="Gene3D" id="3.30.565.10">
    <property type="entry name" value="Histidine kinase-like ATPase, C-terminal domain"/>
    <property type="match status" value="1"/>
</dbReference>
<dbReference type="InterPro" id="IPR013656">
    <property type="entry name" value="PAS_4"/>
</dbReference>
<dbReference type="Gene3D" id="1.20.120.160">
    <property type="entry name" value="HPT domain"/>
    <property type="match status" value="1"/>
</dbReference>
<dbReference type="InterPro" id="IPR001789">
    <property type="entry name" value="Sig_transdc_resp-reg_receiver"/>
</dbReference>
<dbReference type="PRINTS" id="PR00344">
    <property type="entry name" value="BCTRLSENSOR"/>
</dbReference>
<keyword evidence="9" id="KW-0067">ATP-binding</keyword>
<dbReference type="EC" id="2.7.13.3" evidence="3"/>
<dbReference type="Pfam" id="PF08447">
    <property type="entry name" value="PAS_3"/>
    <property type="match status" value="1"/>
</dbReference>
<dbReference type="Gene3D" id="3.30.450.20">
    <property type="entry name" value="PAS domain"/>
    <property type="match status" value="5"/>
</dbReference>
<organism evidence="21 22">
    <name type="scientific">Candidatus Chloroploca mongolica</name>
    <dbReference type="NCBI Taxonomy" id="2528176"/>
    <lineage>
        <taxon>Bacteria</taxon>
        <taxon>Bacillati</taxon>
        <taxon>Chloroflexota</taxon>
        <taxon>Chloroflexia</taxon>
        <taxon>Chloroflexales</taxon>
        <taxon>Chloroflexineae</taxon>
        <taxon>Oscillochloridaceae</taxon>
        <taxon>Candidatus Chloroploca</taxon>
    </lineage>
</organism>
<dbReference type="InterPro" id="IPR004358">
    <property type="entry name" value="Sig_transdc_His_kin-like_C"/>
</dbReference>
<dbReference type="SMART" id="SM00388">
    <property type="entry name" value="HisKA"/>
    <property type="match status" value="1"/>
</dbReference>
<dbReference type="SMART" id="SM00387">
    <property type="entry name" value="HATPase_c"/>
    <property type="match status" value="1"/>
</dbReference>
<keyword evidence="5 14" id="KW-0597">Phosphoprotein</keyword>
<evidence type="ECO:0000256" key="15">
    <source>
        <dbReference type="SAM" id="Coils"/>
    </source>
</evidence>
<feature type="modified residue" description="4-aspartylphosphate" evidence="14">
    <location>
        <position position="987"/>
    </location>
</feature>
<evidence type="ECO:0000256" key="8">
    <source>
        <dbReference type="ARBA" id="ARBA00022777"/>
    </source>
</evidence>
<dbReference type="Gene3D" id="1.10.287.130">
    <property type="match status" value="1"/>
</dbReference>
<proteinExistence type="predicted"/>
<evidence type="ECO:0000256" key="3">
    <source>
        <dbReference type="ARBA" id="ARBA00012438"/>
    </source>
</evidence>
<dbReference type="SUPFAM" id="SSF55785">
    <property type="entry name" value="PYP-like sensor domain (PAS domain)"/>
    <property type="match status" value="5"/>
</dbReference>
<keyword evidence="15" id="KW-0175">Coiled coil</keyword>
<keyword evidence="6" id="KW-0812">Transmembrane</keyword>
<feature type="domain" description="Response regulatory" evidence="17">
    <location>
        <begin position="1080"/>
        <end position="1198"/>
    </location>
</feature>
<gene>
    <name evidence="21" type="ORF">EYB53_013620</name>
</gene>
<reference evidence="21 22" key="1">
    <citation type="submission" date="2021-03" db="EMBL/GenBank/DDBJ databases">
        <authorList>
            <person name="Grouzdev D.S."/>
        </authorList>
    </citation>
    <scope>NUCLEOTIDE SEQUENCE [LARGE SCALE GENOMIC DNA]</scope>
    <source>
        <strain evidence="21 22">M50-1</strain>
    </source>
</reference>
<evidence type="ECO:0000256" key="7">
    <source>
        <dbReference type="ARBA" id="ARBA00022741"/>
    </source>
</evidence>
<feature type="modified residue" description="Phosphohistidine" evidence="13">
    <location>
        <position position="1278"/>
    </location>
</feature>
<dbReference type="NCBIfam" id="TIGR00229">
    <property type="entry name" value="sensory_box"/>
    <property type="match status" value="4"/>
</dbReference>
<dbReference type="InterPro" id="IPR035965">
    <property type="entry name" value="PAS-like_dom_sf"/>
</dbReference>
<evidence type="ECO:0000256" key="5">
    <source>
        <dbReference type="ARBA" id="ARBA00022553"/>
    </source>
</evidence>
<dbReference type="PANTHER" id="PTHR45339">
    <property type="entry name" value="HYBRID SIGNAL TRANSDUCTION HISTIDINE KINASE J"/>
    <property type="match status" value="1"/>
</dbReference>
<dbReference type="Pfam" id="PF12860">
    <property type="entry name" value="PAS_7"/>
    <property type="match status" value="1"/>
</dbReference>
<dbReference type="Proteomes" id="UP001193081">
    <property type="component" value="Unassembled WGS sequence"/>
</dbReference>
<dbReference type="PROSITE" id="PS50112">
    <property type="entry name" value="PAS"/>
    <property type="match status" value="4"/>
</dbReference>
<feature type="domain" description="PAC" evidence="19">
    <location>
        <begin position="345"/>
        <end position="397"/>
    </location>
</feature>
<dbReference type="SMART" id="SM00091">
    <property type="entry name" value="PAS"/>
    <property type="match status" value="5"/>
</dbReference>
<feature type="domain" description="PAS" evidence="18">
    <location>
        <begin position="272"/>
        <end position="341"/>
    </location>
</feature>
<evidence type="ECO:0000259" key="16">
    <source>
        <dbReference type="PROSITE" id="PS50109"/>
    </source>
</evidence>
<keyword evidence="12" id="KW-0472">Membrane</keyword>
<keyword evidence="7" id="KW-0547">Nucleotide-binding</keyword>
<dbReference type="SUPFAM" id="SSF52172">
    <property type="entry name" value="CheY-like"/>
    <property type="match status" value="2"/>
</dbReference>
<comment type="catalytic activity">
    <reaction evidence="1">
        <text>ATP + protein L-histidine = ADP + protein N-phospho-L-histidine.</text>
        <dbReference type="EC" id="2.7.13.3"/>
    </reaction>
</comment>
<dbReference type="InterPro" id="IPR013655">
    <property type="entry name" value="PAS_fold_3"/>
</dbReference>
<feature type="domain" description="PAC" evidence="19">
    <location>
        <begin position="498"/>
        <end position="550"/>
    </location>
</feature>
<keyword evidence="22" id="KW-1185">Reference proteome</keyword>
<evidence type="ECO:0000256" key="11">
    <source>
        <dbReference type="ARBA" id="ARBA00023012"/>
    </source>
</evidence>
<feature type="domain" description="PAS" evidence="18">
    <location>
        <begin position="3"/>
        <end position="73"/>
    </location>
</feature>
<evidence type="ECO:0000256" key="12">
    <source>
        <dbReference type="ARBA" id="ARBA00023136"/>
    </source>
</evidence>
<dbReference type="Pfam" id="PF01627">
    <property type="entry name" value="Hpt"/>
    <property type="match status" value="1"/>
</dbReference>
<evidence type="ECO:0000259" key="17">
    <source>
        <dbReference type="PROSITE" id="PS50110"/>
    </source>
</evidence>
<evidence type="ECO:0000256" key="1">
    <source>
        <dbReference type="ARBA" id="ARBA00000085"/>
    </source>
</evidence>
<evidence type="ECO:0000256" key="14">
    <source>
        <dbReference type="PROSITE-ProRule" id="PRU00169"/>
    </source>
</evidence>
<feature type="domain" description="Response regulatory" evidence="17">
    <location>
        <begin position="933"/>
        <end position="1054"/>
    </location>
</feature>
<evidence type="ECO:0000256" key="9">
    <source>
        <dbReference type="ARBA" id="ARBA00022840"/>
    </source>
</evidence>
<dbReference type="SUPFAM" id="SSF55874">
    <property type="entry name" value="ATPase domain of HSP90 chaperone/DNA topoisomerase II/histidine kinase"/>
    <property type="match status" value="1"/>
</dbReference>
<feature type="coiled-coil region" evidence="15">
    <location>
        <begin position="388"/>
        <end position="426"/>
    </location>
</feature>
<dbReference type="Pfam" id="PF08448">
    <property type="entry name" value="PAS_4"/>
    <property type="match status" value="2"/>
</dbReference>
<dbReference type="SUPFAM" id="SSF47226">
    <property type="entry name" value="Histidine-containing phosphotransfer domain, HPT domain"/>
    <property type="match status" value="1"/>
</dbReference>
<keyword evidence="8" id="KW-0418">Kinase</keyword>
<dbReference type="InterPro" id="IPR005467">
    <property type="entry name" value="His_kinase_dom"/>
</dbReference>
<sequence length="1421" mass="158560">MLSIDYLSMLLQTIPDLVWLKDPHGVYLMCNPALERFVALPQSEVIGKTDAALFSAEQAAFFREKDVEAIAAGRSSINEAWATCAADGRDYLFQTIKTPMYDSAGELIGVHGIARDITALHEAQAALRESERRYRTLFETLVQGVVYQNVQGEIIAANPTAERILGVHLAELKSRTSRTPTWESLREDGSPFPGEEHPAIVALRTGHPVRDVVMGVYNPQVGHHVWISINAVPQFRTGEATPFEVHTTFEDITARKLQEEELRRANAERDRALNFRQSLLAAIPVPIFSKDCEGRYLDCNRAFAEMVGKTPEELQGKTVKELWPSSLSAVYETHDLALIEQSGAQMYESQVIDEHGQRRDVLFVKDVFRDEAGNRAGIIGAFIDITERKQAEAELERYRQHLQDLVEERTQELQEAYRLLEESARRLALATGSAGIGVWERDRERELLIWDAQMCTLYGIDPQEFDGRAETWLNRLHPDDVAQAITATEQAMRNQQEYITEFRIVLPDGRIRHIAAHAQIERDAAGTPCRVLGVNWDITARKQAEIAVHETAALLRATLESIPDGIMVMGMDGDCIIFNQAFLDLFRFPPDFAVFTRIGFIGHIKQMIREPEDFRAKIERRFRAPDERGIDMIEFLDERIIERHNAPYRVHDETRGIVSYYQDVTARRQIERDLERARAAAEAASRAKSTFLANMSHEIRTPMNAIVGLTHLLLRNVADARQRDQLSRIIDAAQHLLAIINNILDISKIEAGKLVLEATDFGLDQVIQNVSDLVIEKAHAKGIEVLYALDVRLPPLLHGDSLRLGQILLNFTSNAIKFTDQGTIVLRVRIIKENEQNLLVRFEVEDTGIGIAPDVQVRLFEVFEQADSSTERKYGGTGLGLAISKRLVHLMNGRLGVDSVVGQGSCFWFEVPLGKSASRLQPRRLSPNLQGLRVLIVDDLEAARDVLGEMLSAMGLIVDLVASGFTALVAVQHADQEGKPYAIVLIDWHMPGLDGLETARRMRLLPLMLAPTCLMITAFGQRVPKEDLERAGFAAFLLKPVTPSILFDTLVEVLEGRQLNEVESRPPSAELALMMRRNARILLVEDNLINQEVALDLLREIGFMADLAKNGQIAVDHVRETEIPYDLILMDIQMPVLDGLAATRMIRMMPGYEQTPILALTAGAFEEDRQRCLLAGMNGFVAKPVIPEDLYATLARWLPAESAATETTESLDALVSLREALAAIPGLDPIQGLRNVHGKPKTYARLLRKYAETHREDMDQLRACLSVDERVAARRIAHSLKSSAATLGINRVHELAAELEALIRAEHGDEAIQALTLVIEEAQHRIADAIVSALPAPSAPRVDNVNAVHLRTVIDELMALLAQDDLEAHEVYRRHEPLLRSALGGYATILARQMDAFAMDEAVITLRTALAALAPTASEGA</sequence>
<dbReference type="Pfam" id="PF00072">
    <property type="entry name" value="Response_reg"/>
    <property type="match status" value="2"/>
</dbReference>
<name>A0ABS4DBC0_9CHLR</name>
<keyword evidence="10" id="KW-1133">Transmembrane helix</keyword>
<dbReference type="RefSeq" id="WP_135478797.1">
    <property type="nucleotide sequence ID" value="NZ_SIJK02000023.1"/>
</dbReference>